<dbReference type="Gene3D" id="2.30.29.30">
    <property type="entry name" value="Pleckstrin-homology domain (PH domain)/Phosphotyrosine-binding domain (PTB)"/>
    <property type="match status" value="1"/>
</dbReference>
<dbReference type="CDD" id="cd13193">
    <property type="entry name" value="FERM_C_FARP1-like"/>
    <property type="match status" value="1"/>
</dbReference>
<dbReference type="SMART" id="SM01195">
    <property type="entry name" value="FA"/>
    <property type="match status" value="1"/>
</dbReference>
<evidence type="ECO:0000256" key="4">
    <source>
        <dbReference type="ARBA" id="ARBA00022737"/>
    </source>
</evidence>
<dbReference type="FunFam" id="3.10.20.90:FF:000040">
    <property type="entry name" value="FERM, RhoGEF and pleckstrin domain-containing protein"/>
    <property type="match status" value="1"/>
</dbReference>
<evidence type="ECO:0000256" key="1">
    <source>
        <dbReference type="ARBA" id="ARBA00004536"/>
    </source>
</evidence>
<feature type="region of interest" description="Disordered" evidence="6">
    <location>
        <begin position="1083"/>
        <end position="1114"/>
    </location>
</feature>
<dbReference type="FunFam" id="2.30.29.30:FF:000002">
    <property type="entry name" value="Band 4.1-like protein 5 isoform 1"/>
    <property type="match status" value="1"/>
</dbReference>
<dbReference type="PRINTS" id="PR00935">
    <property type="entry name" value="BAND41"/>
</dbReference>
<sequence length="1303" mass="143854">KVPKVRSTVIIMQQPIISPHSRQGMGGAGMGVMIPKGVGAPPPPGMDPRRGKLMCIKVRMLDDSVGVFHLGHKALGQSLFDEVCRHLNLLESDYFGLEFTDCYGNHCWLDKDKPILRQITATQSDARFYFIVKFYTPDPADLEEEYTRYLMALQIKRDLASGELICNENTAALLASYIVQADCGDFSHEDYPDCSYLSSGRFLPNQNLDFQNKVMENHMKLIGMSPGESDLALLETARRCDFYGVKLHNAKDVEGTEVSLTVAHMGIRVFHQLQCVSTFSWAKIRKLSFKRRKLLIKLHPESYQYYKETIEFSFESRNECKSFWKKCVEHHAFFRCSEVSPPKKSKEARLFSKGSSFRYQGRTQKQLIDYVRDHHKRREPFTRPIKPGLSSRCDRLSRPAHFNITSGYSTVSDRAINVVVGMPSSSSQLPRQSVGTRAAGGSMPHINGHRVSDTGSSSGSRAAVTFPYASYSASAPRPHRHRPSQQNTHPSGAVSDGERMCISDADTSISHAASVNSSRYAQSSQSKALAAKHHTAAVGSESVSETEGSVDPLMSLSLPNVLGADVQLVCKEFELKCECPPKSASGDNFLEMQQTPREYDNVSEESYRLSDHEQRALSHPETVAAQMSSVYATTFTTKRVGNVIVKRIVTNSRSTPNTTDDEDGSSREPRPSHSYGKREGSEGPYQGGRDSHINAYQNITFPSSYPPGSSFYSRKAVGEKRIAYSSSSAPSSSVEYPIHKKLVPVEIDGPNVKLDDYIRREEKRPVVVKPIKPDIYKNPVQTTDPTVVSVELKEASTVPASTRVRKTPIIYTSTGAILQKPKIIPDIDTYKTEEAIYSRVRVAQSPDQAQNSAIVSQAHFLPKTYGAVGPLPGKVISKENLVVTPEGLREKRVKPAVPPKPKNLTSPSSVGEQPSVSPSTAPSKPSHPVVNLQHEEVEIMQKTAKAETLQRPALISVQSEDRPDIKKCHLFNSDIPYVLTMRNISSDRATTPESGFSTFKGPAGSRTLPETIASSSYETASLLRNRAMSRSPDSFKRRKSLDLVPRKRLPSPGNFSSQDHSISPTTPESGDILEYLLRRRSASNERSALAKRGKRGDPRRQTQPVRFNLPPSPEIEHHRVSFASEPNLNDETVDNALCDNLSLQEEGSAAKSITHAPLNRSMSNIENSTIQQEQQEEKVEKIASEPPVPAHASEPVVVSSGQKETSVDDDLPPLPPPPPPPPPLVPALFRDPILSEPMPAPPSSLAPLSDTSIEPVPFADESASSRTSFASREDSGEQKDKDKQTSVTSATLRTPTGVLWTDF</sequence>
<evidence type="ECO:0000259" key="7">
    <source>
        <dbReference type="PROSITE" id="PS50057"/>
    </source>
</evidence>
<dbReference type="Pfam" id="PF08736">
    <property type="entry name" value="FA"/>
    <property type="match status" value="1"/>
</dbReference>
<feature type="region of interest" description="Disordered" evidence="6">
    <location>
        <begin position="1167"/>
        <end position="1303"/>
    </location>
</feature>
<dbReference type="FunFam" id="1.20.80.10:FF:000005">
    <property type="entry name" value="FERM, RhoGEF and pleckstrin domain-containing protein 1"/>
    <property type="match status" value="1"/>
</dbReference>
<dbReference type="GO" id="GO:0005085">
    <property type="term" value="F:guanyl-nucleotide exchange factor activity"/>
    <property type="evidence" value="ECO:0007669"/>
    <property type="project" value="UniProtKB-KW"/>
</dbReference>
<dbReference type="Pfam" id="PF09380">
    <property type="entry name" value="FERM_C"/>
    <property type="match status" value="1"/>
</dbReference>
<protein>
    <recommendedName>
        <fullName evidence="2">Moesin/ezrin/radixin homolog 1</fullName>
    </recommendedName>
</protein>
<dbReference type="PROSITE" id="PS00660">
    <property type="entry name" value="FERM_1"/>
    <property type="match status" value="1"/>
</dbReference>
<evidence type="ECO:0000313" key="8">
    <source>
        <dbReference type="Proteomes" id="UP000887569"/>
    </source>
</evidence>
<dbReference type="InterPro" id="IPR051835">
    <property type="entry name" value="RAC1-GEF"/>
</dbReference>
<dbReference type="SMART" id="SM01196">
    <property type="entry name" value="FERM_C"/>
    <property type="match status" value="1"/>
</dbReference>
<organism evidence="8 9">
    <name type="scientific">Parascaris univalens</name>
    <name type="common">Nematode worm</name>
    <dbReference type="NCBI Taxonomy" id="6257"/>
    <lineage>
        <taxon>Eukaryota</taxon>
        <taxon>Metazoa</taxon>
        <taxon>Ecdysozoa</taxon>
        <taxon>Nematoda</taxon>
        <taxon>Chromadorea</taxon>
        <taxon>Rhabditida</taxon>
        <taxon>Spirurina</taxon>
        <taxon>Ascaridomorpha</taxon>
        <taxon>Ascaridoidea</taxon>
        <taxon>Ascarididae</taxon>
        <taxon>Parascaris</taxon>
    </lineage>
</organism>
<dbReference type="PANTHER" id="PTHR45858:SF5">
    <property type="entry name" value="MOESIN_EZRIN_RADIXIN HOMOLOG 1"/>
    <property type="match status" value="1"/>
</dbReference>
<dbReference type="PRINTS" id="PR00661">
    <property type="entry name" value="ERMFAMILY"/>
</dbReference>
<dbReference type="InterPro" id="IPR014352">
    <property type="entry name" value="FERM/acyl-CoA-bd_prot_sf"/>
</dbReference>
<dbReference type="PANTHER" id="PTHR45858">
    <property type="entry name" value="FERM DOMAIN CONTAINING PROTEIN"/>
    <property type="match status" value="1"/>
</dbReference>
<dbReference type="Pfam" id="PF00373">
    <property type="entry name" value="FERM_M"/>
    <property type="match status" value="1"/>
</dbReference>
<dbReference type="InterPro" id="IPR041788">
    <property type="entry name" value="FARP1/FARP2/FRMD7_FERM_C"/>
</dbReference>
<evidence type="ECO:0000256" key="6">
    <source>
        <dbReference type="SAM" id="MobiDB-lite"/>
    </source>
</evidence>
<feature type="domain" description="FERM" evidence="7">
    <location>
        <begin position="54"/>
        <end position="338"/>
    </location>
</feature>
<feature type="region of interest" description="Disordered" evidence="6">
    <location>
        <begin position="423"/>
        <end position="498"/>
    </location>
</feature>
<dbReference type="SUPFAM" id="SSF50729">
    <property type="entry name" value="PH domain-like"/>
    <property type="match status" value="1"/>
</dbReference>
<dbReference type="InterPro" id="IPR018979">
    <property type="entry name" value="FERM_N"/>
</dbReference>
<dbReference type="GO" id="GO:0005912">
    <property type="term" value="C:adherens junction"/>
    <property type="evidence" value="ECO:0007669"/>
    <property type="project" value="UniProtKB-SubCell"/>
</dbReference>
<keyword evidence="3" id="KW-0344">Guanine-nucleotide releasing factor</keyword>
<feature type="compositionally biased region" description="Basic and acidic residues" evidence="6">
    <location>
        <begin position="1271"/>
        <end position="1284"/>
    </location>
</feature>
<accession>A0A914ZFH7</accession>
<dbReference type="InterPro" id="IPR019747">
    <property type="entry name" value="FERM_CS"/>
</dbReference>
<dbReference type="SUPFAM" id="SSF47031">
    <property type="entry name" value="Second domain of FERM"/>
    <property type="match status" value="1"/>
</dbReference>
<keyword evidence="4" id="KW-0677">Repeat</keyword>
<dbReference type="InterPro" id="IPR000299">
    <property type="entry name" value="FERM_domain"/>
</dbReference>
<feature type="compositionally biased region" description="Polar residues" evidence="6">
    <location>
        <begin position="1053"/>
        <end position="1068"/>
    </location>
</feature>
<dbReference type="Gene3D" id="3.10.20.90">
    <property type="entry name" value="Phosphatidylinositol 3-kinase Catalytic Subunit, Chain A, domain 1"/>
    <property type="match status" value="1"/>
</dbReference>
<dbReference type="PROSITE" id="PS50057">
    <property type="entry name" value="FERM_3"/>
    <property type="match status" value="1"/>
</dbReference>
<feature type="region of interest" description="Disordered" evidence="6">
    <location>
        <begin position="890"/>
        <end position="929"/>
    </location>
</feature>
<evidence type="ECO:0000256" key="3">
    <source>
        <dbReference type="ARBA" id="ARBA00022658"/>
    </source>
</evidence>
<evidence type="ECO:0000313" key="9">
    <source>
        <dbReference type="WBParaSite" id="PgB01_g152_t02"/>
    </source>
</evidence>
<dbReference type="CDD" id="cd14473">
    <property type="entry name" value="FERM_B-lobe"/>
    <property type="match status" value="1"/>
</dbReference>
<dbReference type="SMART" id="SM00295">
    <property type="entry name" value="B41"/>
    <property type="match status" value="1"/>
</dbReference>
<name>A0A914ZFH7_PARUN</name>
<feature type="compositionally biased region" description="Polar residues" evidence="6">
    <location>
        <begin position="423"/>
        <end position="435"/>
    </location>
</feature>
<dbReference type="Proteomes" id="UP000887569">
    <property type="component" value="Unplaced"/>
</dbReference>
<dbReference type="InterPro" id="IPR011993">
    <property type="entry name" value="PH-like_dom_sf"/>
</dbReference>
<dbReference type="Gene3D" id="1.20.80.10">
    <property type="match status" value="1"/>
</dbReference>
<feature type="region of interest" description="Disordered" evidence="6">
    <location>
        <begin position="651"/>
        <end position="692"/>
    </location>
</feature>
<dbReference type="WBParaSite" id="PgB01_g152_t02">
    <property type="protein sequence ID" value="PgB01_g152_t02"/>
    <property type="gene ID" value="PgB01_g152"/>
</dbReference>
<dbReference type="InterPro" id="IPR029071">
    <property type="entry name" value="Ubiquitin-like_domsf"/>
</dbReference>
<evidence type="ECO:0000256" key="5">
    <source>
        <dbReference type="ARBA" id="ARBA00043944"/>
    </source>
</evidence>
<dbReference type="InterPro" id="IPR019748">
    <property type="entry name" value="FERM_central"/>
</dbReference>
<dbReference type="InterPro" id="IPR035963">
    <property type="entry name" value="FERM_2"/>
</dbReference>
<feature type="compositionally biased region" description="Polar residues" evidence="6">
    <location>
        <begin position="1285"/>
        <end position="1294"/>
    </location>
</feature>
<feature type="compositionally biased region" description="Pro residues" evidence="6">
    <location>
        <begin position="1212"/>
        <end position="1225"/>
    </location>
</feature>
<dbReference type="Pfam" id="PF09379">
    <property type="entry name" value="FERM_N"/>
    <property type="match status" value="1"/>
</dbReference>
<dbReference type="GO" id="GO:0008092">
    <property type="term" value="F:cytoskeletal protein binding"/>
    <property type="evidence" value="ECO:0007669"/>
    <property type="project" value="InterPro"/>
</dbReference>
<dbReference type="InterPro" id="IPR000798">
    <property type="entry name" value="Ez/rad/moesin-like"/>
</dbReference>
<comment type="subcellular location">
    <subcellularLocation>
        <location evidence="1">Cell junction</location>
        <location evidence="1">Adherens junction</location>
    </subcellularLocation>
    <subcellularLocation>
        <location evidence="5">Cell projection</location>
        <location evidence="5">Rhabdomere</location>
    </subcellularLocation>
</comment>
<evidence type="ECO:0000256" key="2">
    <source>
        <dbReference type="ARBA" id="ARBA00022025"/>
    </source>
</evidence>
<feature type="region of interest" description="Disordered" evidence="6">
    <location>
        <begin position="1025"/>
        <end position="1069"/>
    </location>
</feature>
<reference evidence="9" key="1">
    <citation type="submission" date="2022-11" db="UniProtKB">
        <authorList>
            <consortium name="WormBaseParasite"/>
        </authorList>
    </citation>
    <scope>IDENTIFICATION</scope>
</reference>
<feature type="compositionally biased region" description="Basic and acidic residues" evidence="6">
    <location>
        <begin position="664"/>
        <end position="681"/>
    </location>
</feature>
<proteinExistence type="predicted"/>
<dbReference type="SUPFAM" id="SSF54236">
    <property type="entry name" value="Ubiquitin-like"/>
    <property type="match status" value="1"/>
</dbReference>
<dbReference type="InterPro" id="IPR014847">
    <property type="entry name" value="FA"/>
</dbReference>
<feature type="compositionally biased region" description="Polar residues" evidence="6">
    <location>
        <begin position="903"/>
        <end position="923"/>
    </location>
</feature>
<dbReference type="CDD" id="cd17098">
    <property type="entry name" value="FERM_F1_FARP1_like"/>
    <property type="match status" value="1"/>
</dbReference>
<dbReference type="InterPro" id="IPR019749">
    <property type="entry name" value="Band_41_domain"/>
</dbReference>
<dbReference type="InterPro" id="IPR018980">
    <property type="entry name" value="FERM_PH-like_C"/>
</dbReference>
<keyword evidence="8" id="KW-1185">Reference proteome</keyword>